<gene>
    <name evidence="1" type="ORF">RMCB_6771</name>
</gene>
<dbReference type="AlphaFoldDB" id="A0A117I864"/>
<evidence type="ECO:0000313" key="2">
    <source>
        <dbReference type="Proteomes" id="UP000069620"/>
    </source>
</evidence>
<evidence type="ECO:0000313" key="1">
    <source>
        <dbReference type="EMBL" id="GAS92675.1"/>
    </source>
</evidence>
<sequence length="74" mass="7588">MGRLEIVHQDQLLVDGIVSELSVQWEDGKLKLSATFAAPDPVGASGGSTDADFAAAYADVLGEAPPGWGDDDGS</sequence>
<proteinExistence type="predicted"/>
<dbReference type="STRING" id="146020.RMCB_6771"/>
<name>A0A117I864_9MYCO</name>
<dbReference type="Proteomes" id="UP000069620">
    <property type="component" value="Unassembled WGS sequence"/>
</dbReference>
<dbReference type="EMBL" id="BCSX01000056">
    <property type="protein sequence ID" value="GAS92675.1"/>
    <property type="molecule type" value="Genomic_DNA"/>
</dbReference>
<organism evidence="1 2">
    <name type="scientific">Mycolicibacterium brisbanense</name>
    <dbReference type="NCBI Taxonomy" id="146020"/>
    <lineage>
        <taxon>Bacteria</taxon>
        <taxon>Bacillati</taxon>
        <taxon>Actinomycetota</taxon>
        <taxon>Actinomycetes</taxon>
        <taxon>Mycobacteriales</taxon>
        <taxon>Mycobacteriaceae</taxon>
        <taxon>Mycolicibacterium</taxon>
    </lineage>
</organism>
<protein>
    <submittedName>
        <fullName evidence="1">Uncharacterized protein</fullName>
    </submittedName>
</protein>
<keyword evidence="2" id="KW-1185">Reference proteome</keyword>
<accession>A0A117I864</accession>
<reference evidence="2" key="1">
    <citation type="journal article" date="2016" name="Genome Announc.">
        <title>Draft Genome Sequences of Five Rapidly Growing Mycobacterium Species, M. thermoresistibile, M. fortuitum subsp. acetamidolyticum, M. canariasense, M. brisbanense, and M. novocastrense.</title>
        <authorList>
            <person name="Katahira K."/>
            <person name="Ogura Y."/>
            <person name="Gotoh Y."/>
            <person name="Hayashi T."/>
        </authorList>
    </citation>
    <scope>NUCLEOTIDE SEQUENCE [LARGE SCALE GENOMIC DNA]</scope>
    <source>
        <strain evidence="2">JCM15654</strain>
    </source>
</reference>
<reference evidence="2" key="2">
    <citation type="submission" date="2016-02" db="EMBL/GenBank/DDBJ databases">
        <title>Draft genome sequence of five rapidly growing Mycobacterium species.</title>
        <authorList>
            <person name="Katahira K."/>
            <person name="Gotou Y."/>
            <person name="Iida K."/>
            <person name="Ogura Y."/>
            <person name="Hayashi T."/>
        </authorList>
    </citation>
    <scope>NUCLEOTIDE SEQUENCE [LARGE SCALE GENOMIC DNA]</scope>
    <source>
        <strain evidence="2">JCM15654</strain>
    </source>
</reference>
<comment type="caution">
    <text evidence="1">The sequence shown here is derived from an EMBL/GenBank/DDBJ whole genome shotgun (WGS) entry which is preliminary data.</text>
</comment>